<accession>A0A9D4LKN3</accession>
<sequence length="100" mass="11717">MTIHKSPTVFILHGELVRHSRGNRNHCGAVQPLYCCNEEYAPNAYRAYPSSSQHTVPTCIYKEHKCSALLVQSERIGQWATPHRLSDVRRRPSYWIWNYF</sequence>
<protein>
    <submittedName>
        <fullName evidence="1">Uncharacterized protein</fullName>
    </submittedName>
</protein>
<reference evidence="1" key="2">
    <citation type="submission" date="2020-11" db="EMBL/GenBank/DDBJ databases">
        <authorList>
            <person name="McCartney M.A."/>
            <person name="Auch B."/>
            <person name="Kono T."/>
            <person name="Mallez S."/>
            <person name="Becker A."/>
            <person name="Gohl D.M."/>
            <person name="Silverstein K.A.T."/>
            <person name="Koren S."/>
            <person name="Bechman K.B."/>
            <person name="Herman A."/>
            <person name="Abrahante J.E."/>
            <person name="Garbe J."/>
        </authorList>
    </citation>
    <scope>NUCLEOTIDE SEQUENCE</scope>
    <source>
        <strain evidence="1">Duluth1</strain>
        <tissue evidence="1">Whole animal</tissue>
    </source>
</reference>
<comment type="caution">
    <text evidence="1">The sequence shown here is derived from an EMBL/GenBank/DDBJ whole genome shotgun (WGS) entry which is preliminary data.</text>
</comment>
<proteinExistence type="predicted"/>
<reference evidence="1" key="1">
    <citation type="journal article" date="2019" name="bioRxiv">
        <title>The Genome of the Zebra Mussel, Dreissena polymorpha: A Resource for Invasive Species Research.</title>
        <authorList>
            <person name="McCartney M.A."/>
            <person name="Auch B."/>
            <person name="Kono T."/>
            <person name="Mallez S."/>
            <person name="Zhang Y."/>
            <person name="Obille A."/>
            <person name="Becker A."/>
            <person name="Abrahante J.E."/>
            <person name="Garbe J."/>
            <person name="Badalamenti J.P."/>
            <person name="Herman A."/>
            <person name="Mangelson H."/>
            <person name="Liachko I."/>
            <person name="Sullivan S."/>
            <person name="Sone E.D."/>
            <person name="Koren S."/>
            <person name="Silverstein K.A.T."/>
            <person name="Beckman K.B."/>
            <person name="Gohl D.M."/>
        </authorList>
    </citation>
    <scope>NUCLEOTIDE SEQUENCE</scope>
    <source>
        <strain evidence="1">Duluth1</strain>
        <tissue evidence="1">Whole animal</tissue>
    </source>
</reference>
<dbReference type="AlphaFoldDB" id="A0A9D4LKN3"/>
<dbReference type="EMBL" id="JAIWYP010000002">
    <property type="protein sequence ID" value="KAH3860495.1"/>
    <property type="molecule type" value="Genomic_DNA"/>
</dbReference>
<dbReference type="Proteomes" id="UP000828390">
    <property type="component" value="Unassembled WGS sequence"/>
</dbReference>
<gene>
    <name evidence="1" type="ORF">DPMN_023395</name>
</gene>
<name>A0A9D4LKN3_DREPO</name>
<evidence type="ECO:0000313" key="1">
    <source>
        <dbReference type="EMBL" id="KAH3860495.1"/>
    </source>
</evidence>
<keyword evidence="2" id="KW-1185">Reference proteome</keyword>
<organism evidence="1 2">
    <name type="scientific">Dreissena polymorpha</name>
    <name type="common">Zebra mussel</name>
    <name type="synonym">Mytilus polymorpha</name>
    <dbReference type="NCBI Taxonomy" id="45954"/>
    <lineage>
        <taxon>Eukaryota</taxon>
        <taxon>Metazoa</taxon>
        <taxon>Spiralia</taxon>
        <taxon>Lophotrochozoa</taxon>
        <taxon>Mollusca</taxon>
        <taxon>Bivalvia</taxon>
        <taxon>Autobranchia</taxon>
        <taxon>Heteroconchia</taxon>
        <taxon>Euheterodonta</taxon>
        <taxon>Imparidentia</taxon>
        <taxon>Neoheterodontei</taxon>
        <taxon>Myida</taxon>
        <taxon>Dreissenoidea</taxon>
        <taxon>Dreissenidae</taxon>
        <taxon>Dreissena</taxon>
    </lineage>
</organism>
<evidence type="ECO:0000313" key="2">
    <source>
        <dbReference type="Proteomes" id="UP000828390"/>
    </source>
</evidence>